<keyword evidence="2" id="KW-1185">Reference proteome</keyword>
<evidence type="ECO:0000313" key="1">
    <source>
        <dbReference type="EMBL" id="ETN76063.1"/>
    </source>
</evidence>
<name>W2T2D6_NECAM</name>
<dbReference type="Proteomes" id="UP000053676">
    <property type="component" value="Unassembled WGS sequence"/>
</dbReference>
<dbReference type="EMBL" id="KI660254">
    <property type="protein sequence ID" value="ETN76063.1"/>
    <property type="molecule type" value="Genomic_DNA"/>
</dbReference>
<gene>
    <name evidence="1" type="ORF">NECAME_11954</name>
</gene>
<dbReference type="KEGG" id="nai:NECAME_11954"/>
<accession>W2T2D6</accession>
<protein>
    <submittedName>
        <fullName evidence="1">Uncharacterized protein</fullName>
    </submittedName>
</protein>
<reference evidence="2" key="1">
    <citation type="journal article" date="2014" name="Nat. Genet.">
        <title>Genome of the human hookworm Necator americanus.</title>
        <authorList>
            <person name="Tang Y.T."/>
            <person name="Gao X."/>
            <person name="Rosa B.A."/>
            <person name="Abubucker S."/>
            <person name="Hallsworth-Pepin K."/>
            <person name="Martin J."/>
            <person name="Tyagi R."/>
            <person name="Heizer E."/>
            <person name="Zhang X."/>
            <person name="Bhonagiri-Palsikar V."/>
            <person name="Minx P."/>
            <person name="Warren W.C."/>
            <person name="Wang Q."/>
            <person name="Zhan B."/>
            <person name="Hotez P.J."/>
            <person name="Sternberg P.W."/>
            <person name="Dougall A."/>
            <person name="Gaze S.T."/>
            <person name="Mulvenna J."/>
            <person name="Sotillo J."/>
            <person name="Ranganathan S."/>
            <person name="Rabelo E.M."/>
            <person name="Wilson R.K."/>
            <person name="Felgner P.L."/>
            <person name="Bethony J."/>
            <person name="Hawdon J.M."/>
            <person name="Gasser R.B."/>
            <person name="Loukas A."/>
            <person name="Mitreva M."/>
        </authorList>
    </citation>
    <scope>NUCLEOTIDE SEQUENCE [LARGE SCALE GENOMIC DNA]</scope>
</reference>
<organism evidence="1 2">
    <name type="scientific">Necator americanus</name>
    <name type="common">Human hookworm</name>
    <dbReference type="NCBI Taxonomy" id="51031"/>
    <lineage>
        <taxon>Eukaryota</taxon>
        <taxon>Metazoa</taxon>
        <taxon>Ecdysozoa</taxon>
        <taxon>Nematoda</taxon>
        <taxon>Chromadorea</taxon>
        <taxon>Rhabditida</taxon>
        <taxon>Rhabditina</taxon>
        <taxon>Rhabditomorpha</taxon>
        <taxon>Strongyloidea</taxon>
        <taxon>Ancylostomatidae</taxon>
        <taxon>Bunostominae</taxon>
        <taxon>Necator</taxon>
    </lineage>
</organism>
<dbReference type="OrthoDB" id="5825885at2759"/>
<evidence type="ECO:0000313" key="2">
    <source>
        <dbReference type="Proteomes" id="UP000053676"/>
    </source>
</evidence>
<proteinExistence type="predicted"/>
<sequence>MAEKIDPTVSCGFRKGSRTMKFLEYCHLVRIRAVRIVWSIDEEKMLVIVVRNPTKDAEWYLQFLHPDDAINEFVTKLVGELFLYVNVQVALLSRYSSVREGEFPSMSGTQRSSTIPLLMTRDSRLQHRKCYGGCLCGERESTEIDRSQRLWTPSSHCSDSMVFESLHD</sequence>
<dbReference type="AlphaFoldDB" id="W2T2D6"/>
<dbReference type="STRING" id="51031.W2T2D6"/>